<name>A0A1D6KXH7_MAIZE</name>
<dbReference type="PANTHER" id="PTHR31153">
    <property type="entry name" value="CALMODULIN CALCIUM-DEPENDENT NAD KINASE"/>
    <property type="match status" value="1"/>
</dbReference>
<dbReference type="AlphaFoldDB" id="A0A1D6KXH7"/>
<dbReference type="GO" id="GO:0016301">
    <property type="term" value="F:kinase activity"/>
    <property type="evidence" value="ECO:0007669"/>
    <property type="project" value="InterPro"/>
</dbReference>
<keyword evidence="4" id="KW-0378">Hydrolase</keyword>
<dbReference type="InterPro" id="IPR027417">
    <property type="entry name" value="P-loop_NTPase"/>
</dbReference>
<dbReference type="EMBL" id="CM007647">
    <property type="protein sequence ID" value="ONM07159.1"/>
    <property type="molecule type" value="Genomic_DNA"/>
</dbReference>
<dbReference type="GO" id="GO:0005524">
    <property type="term" value="F:ATP binding"/>
    <property type="evidence" value="ECO:0007669"/>
    <property type="project" value="UniProtKB-KW"/>
</dbReference>
<dbReference type="InterPro" id="IPR044802">
    <property type="entry name" value="NADKc-like"/>
</dbReference>
<dbReference type="PANTHER" id="PTHR31153:SF1">
    <property type="entry name" value="CALMODULIN CALCIUM-DEPENDENT NAD KINASE"/>
    <property type="match status" value="1"/>
</dbReference>
<dbReference type="GO" id="GO:0016787">
    <property type="term" value="F:hydrolase activity"/>
    <property type="evidence" value="ECO:0007669"/>
    <property type="project" value="UniProtKB-KW"/>
</dbReference>
<evidence type="ECO:0000259" key="3">
    <source>
        <dbReference type="Pfam" id="PF06414"/>
    </source>
</evidence>
<evidence type="ECO:0000256" key="1">
    <source>
        <dbReference type="ARBA" id="ARBA00022741"/>
    </source>
</evidence>
<organism evidence="4">
    <name type="scientific">Zea mays</name>
    <name type="common">Maize</name>
    <dbReference type="NCBI Taxonomy" id="4577"/>
    <lineage>
        <taxon>Eukaryota</taxon>
        <taxon>Viridiplantae</taxon>
        <taxon>Streptophyta</taxon>
        <taxon>Embryophyta</taxon>
        <taxon>Tracheophyta</taxon>
        <taxon>Spermatophyta</taxon>
        <taxon>Magnoliopsida</taxon>
        <taxon>Liliopsida</taxon>
        <taxon>Poales</taxon>
        <taxon>Poaceae</taxon>
        <taxon>PACMAD clade</taxon>
        <taxon>Panicoideae</taxon>
        <taxon>Andropogonodae</taxon>
        <taxon>Andropogoneae</taxon>
        <taxon>Tripsacinae</taxon>
        <taxon>Zea</taxon>
    </lineage>
</organism>
<dbReference type="SUPFAM" id="SSF52540">
    <property type="entry name" value="P-loop containing nucleoside triphosphate hydrolases"/>
    <property type="match status" value="1"/>
</dbReference>
<dbReference type="InterPro" id="IPR010488">
    <property type="entry name" value="Zeta_toxin_domain"/>
</dbReference>
<dbReference type="Pfam" id="PF06414">
    <property type="entry name" value="Zeta_toxin"/>
    <property type="match status" value="1"/>
</dbReference>
<reference evidence="4" key="1">
    <citation type="submission" date="2015-12" db="EMBL/GenBank/DDBJ databases">
        <title>Update maize B73 reference genome by single molecule sequencing technologies.</title>
        <authorList>
            <consortium name="Maize Genome Sequencing Project"/>
            <person name="Ware D."/>
        </authorList>
    </citation>
    <scope>NUCLEOTIDE SEQUENCE [LARGE SCALE GENOMIC DNA]</scope>
    <source>
        <tissue evidence="4">Seedling</tissue>
    </source>
</reference>
<sequence>MAPVAHSERSPVLLLMGGGMGAGKSTVLKELKQEAFWTNAEANAVVVEADAFKEADVIYRAISSMGHHNDMLQTAELVHQSSTDAASSLLVTALNEGRDVILDGTLSWEPFVEQTIAMARAVHRQRELREAIRSVESGGGQPDTPPTTPQRELLGFIRSLEAANAEPAAVDNGL</sequence>
<feature type="domain" description="Zeta toxin" evidence="3">
    <location>
        <begin position="6"/>
        <end position="128"/>
    </location>
</feature>
<dbReference type="Gene3D" id="3.40.50.300">
    <property type="entry name" value="P-loop containing nucleotide triphosphate hydrolases"/>
    <property type="match status" value="1"/>
</dbReference>
<proteinExistence type="predicted"/>
<evidence type="ECO:0000256" key="2">
    <source>
        <dbReference type="ARBA" id="ARBA00022840"/>
    </source>
</evidence>
<protein>
    <submittedName>
        <fullName evidence="4">p-loop containing nucleoside triphosphate hydrolase superfamily protein</fullName>
    </submittedName>
</protein>
<accession>A0A1D6KXH7</accession>
<gene>
    <name evidence="4" type="ORF">ZEAMMB73_Zm00001d033292</name>
</gene>
<keyword evidence="2" id="KW-0067">ATP-binding</keyword>
<evidence type="ECO:0000313" key="4">
    <source>
        <dbReference type="EMBL" id="ONM07159.1"/>
    </source>
</evidence>
<keyword evidence="1" id="KW-0547">Nucleotide-binding</keyword>